<dbReference type="Gene3D" id="3.20.70.20">
    <property type="match status" value="3"/>
</dbReference>
<evidence type="ECO:0000259" key="16">
    <source>
        <dbReference type="PROSITE" id="PS50819"/>
    </source>
</evidence>
<keyword evidence="6" id="KW-0237">DNA synthesis</keyword>
<dbReference type="SUPFAM" id="SSF51294">
    <property type="entry name" value="Hedgehog/intein (Hint) domain"/>
    <property type="match status" value="1"/>
</dbReference>
<feature type="region of interest" description="Disordered" evidence="15">
    <location>
        <begin position="1260"/>
        <end position="1284"/>
    </location>
</feature>
<dbReference type="PROSITE" id="PS50818">
    <property type="entry name" value="INTEIN_C_TER"/>
    <property type="match status" value="1"/>
</dbReference>
<evidence type="ECO:0000256" key="4">
    <source>
        <dbReference type="ARBA" id="ARBA00014409"/>
    </source>
</evidence>
<evidence type="ECO:0000256" key="13">
    <source>
        <dbReference type="ARBA" id="ARBA00033050"/>
    </source>
</evidence>
<evidence type="ECO:0000256" key="9">
    <source>
        <dbReference type="ARBA" id="ARBA00023000"/>
    </source>
</evidence>
<feature type="region of interest" description="Disordered" evidence="15">
    <location>
        <begin position="691"/>
        <end position="714"/>
    </location>
</feature>
<dbReference type="InterPro" id="IPR004860">
    <property type="entry name" value="LAGLIDADG_dom"/>
</dbReference>
<accession>A0A7M2X075</accession>
<dbReference type="Pfam" id="PF14528">
    <property type="entry name" value="LAGLIDADG_3"/>
    <property type="match status" value="1"/>
</dbReference>
<proteinExistence type="inferred from homology"/>
<dbReference type="CDD" id="cd00081">
    <property type="entry name" value="Hint"/>
    <property type="match status" value="1"/>
</dbReference>
<dbReference type="Proteomes" id="UP000593765">
    <property type="component" value="Chromosome"/>
</dbReference>
<dbReference type="SMART" id="SM00305">
    <property type="entry name" value="HintC"/>
    <property type="match status" value="1"/>
</dbReference>
<comment type="cofactor">
    <cofactor evidence="1">
        <name>adenosylcob(III)alamin</name>
        <dbReference type="ChEBI" id="CHEBI:18408"/>
    </cofactor>
</comment>
<organism evidence="17 18">
    <name type="scientific">Humisphaera borealis</name>
    <dbReference type="NCBI Taxonomy" id="2807512"/>
    <lineage>
        <taxon>Bacteria</taxon>
        <taxon>Pseudomonadati</taxon>
        <taxon>Planctomycetota</taxon>
        <taxon>Phycisphaerae</taxon>
        <taxon>Tepidisphaerales</taxon>
        <taxon>Tepidisphaeraceae</taxon>
        <taxon>Humisphaera</taxon>
    </lineage>
</organism>
<dbReference type="GO" id="GO:0004748">
    <property type="term" value="F:ribonucleoside-diphosphate reductase activity, thioredoxin disulfide as acceptor"/>
    <property type="evidence" value="ECO:0007669"/>
    <property type="project" value="UniProtKB-EC"/>
</dbReference>
<dbReference type="InterPro" id="IPR000788">
    <property type="entry name" value="RNR_lg_C"/>
</dbReference>
<evidence type="ECO:0000256" key="5">
    <source>
        <dbReference type="ARBA" id="ARBA00022628"/>
    </source>
</evidence>
<evidence type="ECO:0000256" key="14">
    <source>
        <dbReference type="ARBA" id="ARBA00047754"/>
    </source>
</evidence>
<evidence type="ECO:0000256" key="8">
    <source>
        <dbReference type="ARBA" id="ARBA00022813"/>
    </source>
</evidence>
<evidence type="ECO:0000256" key="12">
    <source>
        <dbReference type="ARBA" id="ARBA00025437"/>
    </source>
</evidence>
<keyword evidence="11" id="KW-0170">Cobalt</keyword>
<name>A0A7M2X075_9BACT</name>
<evidence type="ECO:0000313" key="17">
    <source>
        <dbReference type="EMBL" id="QOV91049.1"/>
    </source>
</evidence>
<dbReference type="GO" id="GO:0000166">
    <property type="term" value="F:nucleotide binding"/>
    <property type="evidence" value="ECO:0007669"/>
    <property type="project" value="UniProtKB-KW"/>
</dbReference>
<evidence type="ECO:0000313" key="18">
    <source>
        <dbReference type="Proteomes" id="UP000593765"/>
    </source>
</evidence>
<evidence type="ECO:0000256" key="11">
    <source>
        <dbReference type="ARBA" id="ARBA00023285"/>
    </source>
</evidence>
<dbReference type="SUPFAM" id="SSF55608">
    <property type="entry name" value="Homing endonucleases"/>
    <property type="match status" value="1"/>
</dbReference>
<dbReference type="InterPro" id="IPR003587">
    <property type="entry name" value="Hint_dom_N"/>
</dbReference>
<dbReference type="EC" id="1.17.4.1" evidence="3"/>
<dbReference type="KEGG" id="hbs:IPV69_06725"/>
<sequence>MKITRRFTKAGQDVFSTVNYDKRTSRIANPDGKVVFEMNDAEIPSQWSQLATDIMVSKYFRKAGVPQLDENGQQKRDEAGNLIFGPEKSAKQVIHRLAGCWRMWGETHGYFDSTEDAQAFYDELSYMLLNQMCAPNSPQWFNTGLNYAYNITGPAQGHFYCDPKSGELTRGADAYTHPQPHACFIQSVADDLVNEGGIMDLWTREARLFKYGSGTGSNFSKVRGENERLSGGGKSSGLMSFLKIGDRAAGAIKSGGTTRRAAKMVCLDLDHPDVEDFVNWKVREELKVAALAEGIKHLSPEQQATAKKLGLKLDYDFNGEAYMTVSGQNSNNSVRIPNSFFEALEADGDWKLYRRTDAKLHKTIKARDLWEQISYAAWRCADPGVQYDTTINQWHTCPNSGRINASNPCVTGDTRVLTPGGIWRRIDQMIHLPARVVTNLDGQEIHVTEGAFPTGTKDVFELATAGGYKVKLTADHKIYTRRRGWVAARDLTPQDEVKLPNKPAAVQEIGEPQDARFFQMLGFFMSEANGDLTRLHLDAAVPDVALRDSFAQYVAETWGEKLDASDRIFVGDVAENGVDSSADLAAGGGTATATLTNRRLVGRLQSFVRTDTPARRLSDEAFTAGLAAQKHLLRALFTADGEIVNNTVELTSASREFLEDVQMLLLGFGVQSAIASHSALDNRGVLPASRDLTGPSSGDAAIGSGKAGNGASAPQRHGLRIDAGSLRNFGKYVGLLPGRKLQQLAEAMPFALSRGGDVGSQYGANAGNWDRVATVSPLGRQQVFDLTEPVTSSFVANGITVHNCSEYMFLDDTACNLASLNVLTFFDAESKSFDIDAYRHGIRLWTVVLEISVLMASFPSEEIATRSYKFRTLGLGYANLGAMLMQAGIGYDSSKGRGICAALTSILTGESYATSAEMAKEHGPFPGYAENKEPMLRVIRNHRRAAYNVNSDSQGRATAGGYENLQIQPVGIDSNQFAETDPLASSTLLKVARECWDRALAQGEQHGYRNAQTTVIAPTGTIGLLMDCDTTGVEPDFALVKFKKLAGGGYFKIANQSLQPALKNLGYSAEQVHAIIQYVMGTLNLEDSPHINADALLSLGFTRDELAKIESALPATFELSFAFSPWTLGADVMKRLGVSEAEWQKPNFNLLRKLGFSKRQINEANDVICGRGTVEGAPHLRAEHLPVFDCANKCGKTGERFIPAEGHIRMMAAAQPFISGAISKTINLPNEATIDEIKQAYKLSWELGLKANALYRDGSKLSQPLNNKSDEQIDDEESEENVQAAKDEVAKDVAHAAKVASADPSSILSPQSSIRADNISAAIEHTRVIEKIVERIVERPLRRRLPDTRNALTHKFDVAGHEGYITCGLYEDGQPGEVFITMAKEGSTIGGLMDTIATLVSVSLQYGVPVESLVRKFEHVRFEPSGMTRNQEIPFAKSLVDYIFRWLAMEFVPGYRAQNAPRRPERTPVAGTTPAPVVTPVISIAEPAPAALTSETPDVGAHGGVPAPAKKSNGHHSRLEPDTARPFAYGEEKPTPAPEPSTGVNLRLAVVADPLSAQGSNMQADAPACDVCGSITVRSGTCYKCLNCGNSMGCS</sequence>
<dbReference type="PANTHER" id="PTHR43371">
    <property type="entry name" value="VITAMIN B12-DEPENDENT RIBONUCLEOTIDE REDUCTASE"/>
    <property type="match status" value="1"/>
</dbReference>
<dbReference type="Pfam" id="PF08471">
    <property type="entry name" value="Ribonuc_red_2_N"/>
    <property type="match status" value="1"/>
</dbReference>
<dbReference type="GO" id="GO:0016539">
    <property type="term" value="P:intein-mediated protein splicing"/>
    <property type="evidence" value="ECO:0007669"/>
    <property type="project" value="InterPro"/>
</dbReference>
<dbReference type="PROSITE" id="PS50819">
    <property type="entry name" value="INTEIN_ENDONUCLEASE"/>
    <property type="match status" value="1"/>
</dbReference>
<dbReference type="InterPro" id="IPR013678">
    <property type="entry name" value="RNR_2_N"/>
</dbReference>
<protein>
    <recommendedName>
        <fullName evidence="4">Vitamin B12-dependent ribonucleotide reductase</fullName>
        <ecNumber evidence="3">1.17.4.1</ecNumber>
    </recommendedName>
    <alternativeName>
        <fullName evidence="13">Ribonucleoside-diphosphate reductase NrdJ</fullName>
    </alternativeName>
</protein>
<dbReference type="InterPro" id="IPR027434">
    <property type="entry name" value="Homing_endonucl"/>
</dbReference>
<dbReference type="InterPro" id="IPR004042">
    <property type="entry name" value="Intein_endonuc_central"/>
</dbReference>
<dbReference type="GO" id="GO:0050897">
    <property type="term" value="F:cobalt ion binding"/>
    <property type="evidence" value="ECO:0007669"/>
    <property type="project" value="InterPro"/>
</dbReference>
<dbReference type="NCBIfam" id="TIGR01445">
    <property type="entry name" value="intein_Nterm"/>
    <property type="match status" value="1"/>
</dbReference>
<gene>
    <name evidence="17" type="ORF">IPV69_06725</name>
</gene>
<keyword evidence="18" id="KW-1185">Reference proteome</keyword>
<dbReference type="GO" id="GO:0004519">
    <property type="term" value="F:endonuclease activity"/>
    <property type="evidence" value="ECO:0007669"/>
    <property type="project" value="InterPro"/>
</dbReference>
<reference evidence="17 18" key="1">
    <citation type="submission" date="2020-10" db="EMBL/GenBank/DDBJ databases">
        <title>Wide distribution of Phycisphaera-like planctomycetes from WD2101 soil group in peatlands and genome analysis of the first cultivated representative.</title>
        <authorList>
            <person name="Dedysh S.N."/>
            <person name="Beletsky A.V."/>
            <person name="Ivanova A."/>
            <person name="Kulichevskaya I.S."/>
            <person name="Suzina N.E."/>
            <person name="Philippov D.A."/>
            <person name="Rakitin A.L."/>
            <person name="Mardanov A.V."/>
            <person name="Ravin N.V."/>
        </authorList>
    </citation>
    <scope>NUCLEOTIDE SEQUENCE [LARGE SCALE GENOMIC DNA]</scope>
    <source>
        <strain evidence="17 18">M1803</strain>
    </source>
</reference>
<dbReference type="InterPro" id="IPR006141">
    <property type="entry name" value="Intein_N"/>
</dbReference>
<keyword evidence="8" id="KW-0068">Autocatalytic cleavage</keyword>
<evidence type="ECO:0000256" key="2">
    <source>
        <dbReference type="ARBA" id="ARBA00007405"/>
    </source>
</evidence>
<keyword evidence="10" id="KW-0560">Oxidoreductase</keyword>
<comment type="catalytic activity">
    <reaction evidence="14">
        <text>a 2'-deoxyribonucleoside 5'-diphosphate + [thioredoxin]-disulfide + H2O = a ribonucleoside 5'-diphosphate + [thioredoxin]-dithiol</text>
        <dbReference type="Rhea" id="RHEA:23252"/>
        <dbReference type="Rhea" id="RHEA-COMP:10698"/>
        <dbReference type="Rhea" id="RHEA-COMP:10700"/>
        <dbReference type="ChEBI" id="CHEBI:15377"/>
        <dbReference type="ChEBI" id="CHEBI:29950"/>
        <dbReference type="ChEBI" id="CHEBI:50058"/>
        <dbReference type="ChEBI" id="CHEBI:57930"/>
        <dbReference type="ChEBI" id="CHEBI:73316"/>
        <dbReference type="EC" id="1.17.4.1"/>
    </reaction>
</comment>
<dbReference type="SMART" id="SM00306">
    <property type="entry name" value="HintN"/>
    <property type="match status" value="1"/>
</dbReference>
<comment type="function">
    <text evidence="12">Catalyzes the reduction of ribonucleotides to deoxyribonucleotides. May function to provide a pool of deoxyribonucleotide precursors for DNA repair during oxygen limitation and/or for immediate growth after restoration of oxygen.</text>
</comment>
<evidence type="ECO:0000256" key="6">
    <source>
        <dbReference type="ARBA" id="ARBA00022634"/>
    </source>
</evidence>
<keyword evidence="7" id="KW-0547">Nucleotide-binding</keyword>
<dbReference type="GO" id="GO:0031419">
    <property type="term" value="F:cobalamin binding"/>
    <property type="evidence" value="ECO:0007669"/>
    <property type="project" value="UniProtKB-KW"/>
</dbReference>
<dbReference type="InterPro" id="IPR036844">
    <property type="entry name" value="Hint_dom_sf"/>
</dbReference>
<comment type="similarity">
    <text evidence="2">Belongs to the ribonucleoside diphosphate reductase class-2 family.</text>
</comment>
<feature type="domain" description="DOD-type homing endonuclease" evidence="16">
    <location>
        <begin position="520"/>
        <end position="670"/>
    </location>
</feature>
<evidence type="ECO:0000256" key="15">
    <source>
        <dbReference type="SAM" id="MobiDB-lite"/>
    </source>
</evidence>
<dbReference type="GO" id="GO:0071897">
    <property type="term" value="P:DNA biosynthetic process"/>
    <property type="evidence" value="ECO:0007669"/>
    <property type="project" value="UniProtKB-KW"/>
</dbReference>
<keyword evidence="9" id="KW-0651">Protein splicing</keyword>
<dbReference type="PROSITE" id="PS50817">
    <property type="entry name" value="INTEIN_N_TER"/>
    <property type="match status" value="1"/>
</dbReference>
<feature type="region of interest" description="Disordered" evidence="15">
    <location>
        <begin position="1493"/>
        <end position="1542"/>
    </location>
</feature>
<evidence type="ECO:0000256" key="7">
    <source>
        <dbReference type="ARBA" id="ARBA00022741"/>
    </source>
</evidence>
<dbReference type="InterPro" id="IPR003586">
    <property type="entry name" value="Hint_dom_C"/>
</dbReference>
<dbReference type="PANTHER" id="PTHR43371:SF1">
    <property type="entry name" value="RIBONUCLEOSIDE-DIPHOSPHATE REDUCTASE"/>
    <property type="match status" value="1"/>
</dbReference>
<dbReference type="Gene3D" id="3.10.28.10">
    <property type="entry name" value="Homing endonucleases"/>
    <property type="match status" value="1"/>
</dbReference>
<dbReference type="Pfam" id="PF14890">
    <property type="entry name" value="Intein_splicing"/>
    <property type="match status" value="1"/>
</dbReference>
<dbReference type="InterPro" id="IPR030934">
    <property type="entry name" value="Intein_C"/>
</dbReference>
<evidence type="ECO:0000256" key="1">
    <source>
        <dbReference type="ARBA" id="ARBA00001922"/>
    </source>
</evidence>
<dbReference type="PRINTS" id="PR00379">
    <property type="entry name" value="INTEIN"/>
</dbReference>
<dbReference type="SUPFAM" id="SSF51998">
    <property type="entry name" value="PFL-like glycyl radical enzymes"/>
    <property type="match status" value="1"/>
</dbReference>
<keyword evidence="5" id="KW-0846">Cobalamin</keyword>
<dbReference type="Gene3D" id="2.170.16.10">
    <property type="entry name" value="Hedgehog/Intein (Hint) domain"/>
    <property type="match status" value="2"/>
</dbReference>
<dbReference type="Pfam" id="PF12637">
    <property type="entry name" value="TSCPD"/>
    <property type="match status" value="1"/>
</dbReference>
<dbReference type="Pfam" id="PF02867">
    <property type="entry name" value="Ribonuc_red_lgC"/>
    <property type="match status" value="2"/>
</dbReference>
<evidence type="ECO:0000256" key="10">
    <source>
        <dbReference type="ARBA" id="ARBA00023002"/>
    </source>
</evidence>
<dbReference type="EMBL" id="CP063458">
    <property type="protein sequence ID" value="QOV91049.1"/>
    <property type="molecule type" value="Genomic_DNA"/>
</dbReference>
<dbReference type="InterPro" id="IPR050862">
    <property type="entry name" value="RdRp_reductase_class-2"/>
</dbReference>
<dbReference type="InterPro" id="IPR006142">
    <property type="entry name" value="INTEIN"/>
</dbReference>
<dbReference type="InterPro" id="IPR024434">
    <property type="entry name" value="TSCPD_dom"/>
</dbReference>
<evidence type="ECO:0000256" key="3">
    <source>
        <dbReference type="ARBA" id="ARBA00012274"/>
    </source>
</evidence>
<dbReference type="NCBIfam" id="TIGR01443">
    <property type="entry name" value="intein_Cterm"/>
    <property type="match status" value="1"/>
</dbReference>